<dbReference type="PANTHER" id="PTHR32328">
    <property type="entry name" value="L-SERYL-TRNA(SEC) SELENIUM TRANSFERASE"/>
    <property type="match status" value="1"/>
</dbReference>
<sequence>MREELLRSLPQVSKLIEHYKDRYPEVYVKQAVKDTLDQIRKEIKEGKRSTLTDLYEFLEESVRKKAQTKLRRVINATGVVINTNLGRSPLAEEVAEFVSYIAKGYSNLEYDLDEGRRGSRYKLVEEYLIQLTGCESAFVVNNNASAVFLVLNTHASGKEVIVSRGELVEIGGSFRIPDIMRASGARLIEVGTTNKTRLKDYEIAITENTALIMKVHRSNFYMEGFVEDVKVEDLLKLSLPVYYDTGSGLLLDLKTLGINSEEPDLKSCVEKGIHLISASGDKLLGGPQAGIILGKKHLVEPIKRNPLSRIVRIDKMTLAGLEMTLRLYMEERWQEIPILRMLSYKPSYLRRRAKKLYNLIKEKVPELELGIVKDTSKCGGGSLPELTLQTYCVSIKHEKLSAQELSRRLRNLDTPLIGRIKENTLLLDVRTILDEELKLIPDIIRKALL</sequence>
<evidence type="ECO:0000313" key="10">
    <source>
        <dbReference type="EMBL" id="SNZ14637.1"/>
    </source>
</evidence>
<evidence type="ECO:0000313" key="11">
    <source>
        <dbReference type="Proteomes" id="UP000218627"/>
    </source>
</evidence>
<evidence type="ECO:0000256" key="2">
    <source>
        <dbReference type="ARBA" id="ARBA00022490"/>
    </source>
</evidence>
<comment type="pathway">
    <text evidence="8">Aminoacyl-tRNA biosynthesis; selenocysteinyl-tRNA(Sec) biosynthesis; selenocysteinyl-tRNA(Sec) from L-seryl-tRNA(Sec) (bacterial route): step 1/1.</text>
</comment>
<dbReference type="AlphaFoldDB" id="A0A285P035"/>
<name>A0A285P035_9AQUI</name>
<dbReference type="Proteomes" id="UP000218627">
    <property type="component" value="Unassembled WGS sequence"/>
</dbReference>
<comment type="function">
    <text evidence="8">Converts seryl-tRNA(Sec) to selenocysteinyl-tRNA(Sec) required for selenoprotein biosynthesis.</text>
</comment>
<dbReference type="Pfam" id="PF03841">
    <property type="entry name" value="SelA"/>
    <property type="match status" value="1"/>
</dbReference>
<dbReference type="GO" id="GO:0005737">
    <property type="term" value="C:cytoplasm"/>
    <property type="evidence" value="ECO:0007669"/>
    <property type="project" value="UniProtKB-SubCell"/>
</dbReference>
<dbReference type="NCBIfam" id="TIGR00474">
    <property type="entry name" value="selA"/>
    <property type="match status" value="1"/>
</dbReference>
<protein>
    <recommendedName>
        <fullName evidence="8">L-seryl-tRNA(Sec) selenium transferase</fullName>
        <ecNumber evidence="8">2.9.1.1</ecNumber>
    </recommendedName>
    <alternativeName>
        <fullName evidence="8">Selenocysteine synthase</fullName>
        <shortName evidence="8">Sec synthase</shortName>
    </alternativeName>
    <alternativeName>
        <fullName evidence="8">Selenocysteinyl-tRNA(Sec) synthase</fullName>
    </alternativeName>
</protein>
<dbReference type="EC" id="2.9.1.1" evidence="8"/>
<dbReference type="UniPathway" id="UPA00906">
    <property type="reaction ID" value="UER00896"/>
</dbReference>
<comment type="cofactor">
    <cofactor evidence="1 8 9">
        <name>pyridoxal 5'-phosphate</name>
        <dbReference type="ChEBI" id="CHEBI:597326"/>
    </cofactor>
</comment>
<keyword evidence="6 8" id="KW-0711">Selenium</keyword>
<reference evidence="11" key="1">
    <citation type="submission" date="2017-09" db="EMBL/GenBank/DDBJ databases">
        <authorList>
            <person name="Varghese N."/>
            <person name="Submissions S."/>
        </authorList>
    </citation>
    <scope>NUCLEOTIDE SEQUENCE [LARGE SCALE GENOMIC DNA]</scope>
    <source>
        <strain evidence="11">DSM 2913</strain>
    </source>
</reference>
<feature type="modified residue" description="N6-(pyridoxal phosphate)lysine" evidence="8 9">
    <location>
        <position position="282"/>
    </location>
</feature>
<dbReference type="OrthoDB" id="9787096at2"/>
<evidence type="ECO:0000256" key="3">
    <source>
        <dbReference type="ARBA" id="ARBA00022679"/>
    </source>
</evidence>
<dbReference type="InterPro" id="IPR015424">
    <property type="entry name" value="PyrdxlP-dep_Trfase"/>
</dbReference>
<evidence type="ECO:0000256" key="7">
    <source>
        <dbReference type="ARBA" id="ARBA00044507"/>
    </source>
</evidence>
<dbReference type="SUPFAM" id="SSF53383">
    <property type="entry name" value="PLP-dependent transferases"/>
    <property type="match status" value="1"/>
</dbReference>
<evidence type="ECO:0000256" key="6">
    <source>
        <dbReference type="ARBA" id="ARBA00023266"/>
    </source>
</evidence>
<dbReference type="GO" id="GO:0001514">
    <property type="term" value="P:selenocysteine incorporation"/>
    <property type="evidence" value="ECO:0007669"/>
    <property type="project" value="UniProtKB-UniRule"/>
</dbReference>
<dbReference type="PANTHER" id="PTHR32328:SF0">
    <property type="entry name" value="L-SERYL-TRNA(SEC) SELENIUM TRANSFERASE"/>
    <property type="match status" value="1"/>
</dbReference>
<evidence type="ECO:0000256" key="1">
    <source>
        <dbReference type="ARBA" id="ARBA00001933"/>
    </source>
</evidence>
<accession>A0A285P035</accession>
<dbReference type="EMBL" id="OBEN01000006">
    <property type="protein sequence ID" value="SNZ14637.1"/>
    <property type="molecule type" value="Genomic_DNA"/>
</dbReference>
<keyword evidence="5 8" id="KW-0648">Protein biosynthesis</keyword>
<keyword evidence="2 8" id="KW-0963">Cytoplasm</keyword>
<keyword evidence="11" id="KW-1185">Reference proteome</keyword>
<dbReference type="InterPro" id="IPR015421">
    <property type="entry name" value="PyrdxlP-dep_Trfase_major"/>
</dbReference>
<keyword evidence="3 8" id="KW-0808">Transferase</keyword>
<dbReference type="GO" id="GO:0001717">
    <property type="term" value="P:conversion of seryl-tRNAsec to selenocys-tRNAsec"/>
    <property type="evidence" value="ECO:0007669"/>
    <property type="project" value="UniProtKB-UniRule"/>
</dbReference>
<comment type="similarity">
    <text evidence="7 8">Belongs to the SelA family.</text>
</comment>
<gene>
    <name evidence="8" type="primary">selA</name>
    <name evidence="10" type="ORF">SAMN06265353_1151</name>
</gene>
<dbReference type="Gene3D" id="3.40.640.10">
    <property type="entry name" value="Type I PLP-dependent aspartate aminotransferase-like (Major domain)"/>
    <property type="match status" value="1"/>
</dbReference>
<dbReference type="Gene3D" id="3.90.1150.180">
    <property type="match status" value="1"/>
</dbReference>
<evidence type="ECO:0000256" key="4">
    <source>
        <dbReference type="ARBA" id="ARBA00022898"/>
    </source>
</evidence>
<comment type="catalytic activity">
    <reaction evidence="8">
        <text>L-seryl-tRNA(Sec) + selenophosphate + H(+) = L-selenocysteinyl-tRNA(Sec) + phosphate</text>
        <dbReference type="Rhea" id="RHEA:22728"/>
        <dbReference type="Rhea" id="RHEA-COMP:9742"/>
        <dbReference type="Rhea" id="RHEA-COMP:9743"/>
        <dbReference type="ChEBI" id="CHEBI:15378"/>
        <dbReference type="ChEBI" id="CHEBI:16144"/>
        <dbReference type="ChEBI" id="CHEBI:43474"/>
        <dbReference type="ChEBI" id="CHEBI:78533"/>
        <dbReference type="ChEBI" id="CHEBI:78573"/>
        <dbReference type="EC" id="2.9.1.1"/>
    </reaction>
</comment>
<keyword evidence="4 8" id="KW-0663">Pyridoxal phosphate</keyword>
<dbReference type="RefSeq" id="WP_096602289.1">
    <property type="nucleotide sequence ID" value="NZ_OBEN01000006.1"/>
</dbReference>
<dbReference type="InterPro" id="IPR018319">
    <property type="entry name" value="SelA-like"/>
</dbReference>
<evidence type="ECO:0000256" key="9">
    <source>
        <dbReference type="PIRSR" id="PIRSR618319-50"/>
    </source>
</evidence>
<evidence type="ECO:0000256" key="8">
    <source>
        <dbReference type="HAMAP-Rule" id="MF_00423"/>
    </source>
</evidence>
<dbReference type="GO" id="GO:0004125">
    <property type="term" value="F:L-seryl-tRNA(Sec) selenium transferase activity"/>
    <property type="evidence" value="ECO:0007669"/>
    <property type="project" value="UniProtKB-UniRule"/>
</dbReference>
<proteinExistence type="inferred from homology"/>
<dbReference type="HAMAP" id="MF_00423">
    <property type="entry name" value="SelA"/>
    <property type="match status" value="1"/>
</dbReference>
<organism evidence="10 11">
    <name type="scientific">Hydrogenobacter hydrogenophilus</name>
    <dbReference type="NCBI Taxonomy" id="35835"/>
    <lineage>
        <taxon>Bacteria</taxon>
        <taxon>Pseudomonadati</taxon>
        <taxon>Aquificota</taxon>
        <taxon>Aquificia</taxon>
        <taxon>Aquificales</taxon>
        <taxon>Aquificaceae</taxon>
        <taxon>Hydrogenobacter</taxon>
    </lineage>
</organism>
<comment type="subcellular location">
    <subcellularLocation>
        <location evidence="8">Cytoplasm</location>
    </subcellularLocation>
</comment>
<evidence type="ECO:0000256" key="5">
    <source>
        <dbReference type="ARBA" id="ARBA00022917"/>
    </source>
</evidence>
<dbReference type="InterPro" id="IPR004534">
    <property type="entry name" value="SelA_trans"/>
</dbReference>